<evidence type="ECO:0000256" key="11">
    <source>
        <dbReference type="ARBA" id="ARBA00044632"/>
    </source>
</evidence>
<dbReference type="GO" id="GO:0034039">
    <property type="term" value="F:8-oxo-7,8-dihydroguanine DNA N-glycosylase activity"/>
    <property type="evidence" value="ECO:0007669"/>
    <property type="project" value="TreeGrafter"/>
</dbReference>
<evidence type="ECO:0000256" key="5">
    <source>
        <dbReference type="ARBA" id="ARBA00022801"/>
    </source>
</evidence>
<evidence type="ECO:0000313" key="14">
    <source>
        <dbReference type="EMBL" id="MBY86382.1"/>
    </source>
</evidence>
<reference evidence="14" key="1">
    <citation type="submission" date="2018-04" db="EMBL/GenBank/DDBJ databases">
        <title>Transcriptome assembly of Sipha flava.</title>
        <authorList>
            <person name="Scully E.D."/>
            <person name="Geib S.M."/>
            <person name="Palmer N.A."/>
            <person name="Koch K."/>
            <person name="Bradshaw J."/>
            <person name="Heng-Moss T."/>
            <person name="Sarath G."/>
        </authorList>
    </citation>
    <scope>NUCLEOTIDE SEQUENCE</scope>
</reference>
<evidence type="ECO:0000256" key="2">
    <source>
        <dbReference type="ARBA" id="ARBA00010679"/>
    </source>
</evidence>
<accession>A0A2S2RAM6</accession>
<dbReference type="GO" id="GO:0140078">
    <property type="term" value="F:class I DNA-(apurinic or apyrimidinic site) endonuclease activity"/>
    <property type="evidence" value="ECO:0007669"/>
    <property type="project" value="UniProtKB-EC"/>
</dbReference>
<organism evidence="14">
    <name type="scientific">Sipha flava</name>
    <name type="common">yellow sugarcane aphid</name>
    <dbReference type="NCBI Taxonomy" id="143950"/>
    <lineage>
        <taxon>Eukaryota</taxon>
        <taxon>Metazoa</taxon>
        <taxon>Ecdysozoa</taxon>
        <taxon>Arthropoda</taxon>
        <taxon>Hexapoda</taxon>
        <taxon>Insecta</taxon>
        <taxon>Pterygota</taxon>
        <taxon>Neoptera</taxon>
        <taxon>Paraneoptera</taxon>
        <taxon>Hemiptera</taxon>
        <taxon>Sternorrhyncha</taxon>
        <taxon>Aphidomorpha</taxon>
        <taxon>Aphidoidea</taxon>
        <taxon>Aphididae</taxon>
        <taxon>Sipha</taxon>
    </lineage>
</organism>
<dbReference type="SMART" id="SM00478">
    <property type="entry name" value="ENDO3c"/>
    <property type="match status" value="1"/>
</dbReference>
<dbReference type="RefSeq" id="XP_025424933.1">
    <property type="nucleotide sequence ID" value="XM_025569148.1"/>
</dbReference>
<dbReference type="InterPro" id="IPR003265">
    <property type="entry name" value="HhH-GPD_domain"/>
</dbReference>
<sequence>MKEMRKLLCTRDQVNLKCVLLGGQCFRWKETAPDEYSGVFAGGFWLLQQNDDHIAYKRLPSTNSDEESLCNYLRMDEPLDLYYKEWSLCDPIFKKSAERFKGIRMLKQEPVENILSFICSSNNNITRISSMVEKMCTLYGKKIDGTNYYSFPTIETLIGEKIEEDLKIAKFGYRAKFIRQTAEKMFELGSDKWIEKLKNMDYDSAKKELMLLPGVGPKVADCICLMSLDHLEAVPVDTHVFQIARDNYLPHLKKYKTVTQQVYKEIGDCFRNIFKKNAGWAHTVLFLDDLKSFKTVETKIDKLDGKPNAKRMKKF</sequence>
<evidence type="ECO:0000256" key="10">
    <source>
        <dbReference type="ARBA" id="ARBA00023295"/>
    </source>
</evidence>
<dbReference type="AlphaFoldDB" id="A0A2S2RAM6"/>
<dbReference type="SUPFAM" id="SSF48150">
    <property type="entry name" value="DNA-glycosylase"/>
    <property type="match status" value="1"/>
</dbReference>
<evidence type="ECO:0000256" key="8">
    <source>
        <dbReference type="ARBA" id="ARBA00023242"/>
    </source>
</evidence>
<dbReference type="PANTHER" id="PTHR10242">
    <property type="entry name" value="8-OXOGUANINE DNA GLYCOSYLASE"/>
    <property type="match status" value="1"/>
</dbReference>
<dbReference type="GO" id="GO:0005634">
    <property type="term" value="C:nucleus"/>
    <property type="evidence" value="ECO:0007669"/>
    <property type="project" value="UniProtKB-SubCell"/>
</dbReference>
<keyword evidence="5" id="KW-0378">Hydrolase</keyword>
<reference evidence="16" key="2">
    <citation type="submission" date="2025-04" db="UniProtKB">
        <authorList>
            <consortium name="RefSeq"/>
        </authorList>
    </citation>
    <scope>IDENTIFICATION</scope>
    <source>
        <tissue evidence="16">Whole body</tissue>
    </source>
</reference>
<dbReference type="Gene3D" id="3.30.310.40">
    <property type="match status" value="1"/>
</dbReference>
<dbReference type="GO" id="GO:0003684">
    <property type="term" value="F:damaged DNA binding"/>
    <property type="evidence" value="ECO:0007669"/>
    <property type="project" value="InterPro"/>
</dbReference>
<evidence type="ECO:0000256" key="4">
    <source>
        <dbReference type="ARBA" id="ARBA00022763"/>
    </source>
</evidence>
<dbReference type="CDD" id="cd00056">
    <property type="entry name" value="ENDO3c"/>
    <property type="match status" value="1"/>
</dbReference>
<comment type="subcellular location">
    <subcellularLocation>
        <location evidence="1">Nucleus</location>
    </subcellularLocation>
</comment>
<name>A0A2S2RAM6_9HEMI</name>
<evidence type="ECO:0000259" key="13">
    <source>
        <dbReference type="SMART" id="SM00478"/>
    </source>
</evidence>
<dbReference type="InterPro" id="IPR011257">
    <property type="entry name" value="DNA_glycosylase"/>
</dbReference>
<dbReference type="Proteomes" id="UP000694846">
    <property type="component" value="Unplaced"/>
</dbReference>
<dbReference type="InterPro" id="IPR012904">
    <property type="entry name" value="OGG_N"/>
</dbReference>
<keyword evidence="10" id="KW-0326">Glycosidase</keyword>
<dbReference type="Pfam" id="PF07934">
    <property type="entry name" value="OGG_N"/>
    <property type="match status" value="1"/>
</dbReference>
<dbReference type="InterPro" id="IPR023170">
    <property type="entry name" value="HhH_base_excis_C"/>
</dbReference>
<evidence type="ECO:0000256" key="12">
    <source>
        <dbReference type="ARBA" id="ARBA00073127"/>
    </source>
</evidence>
<dbReference type="SUPFAM" id="SSF55945">
    <property type="entry name" value="TATA-box binding protein-like"/>
    <property type="match status" value="1"/>
</dbReference>
<keyword evidence="9" id="KW-0511">Multifunctional enzyme</keyword>
<dbReference type="EC" id="4.2.99.18" evidence="3"/>
<evidence type="ECO:0000256" key="7">
    <source>
        <dbReference type="ARBA" id="ARBA00023239"/>
    </source>
</evidence>
<dbReference type="FunFam" id="1.10.1670.10:FF:000005">
    <property type="entry name" value="N-glycosylase/DNA lyase OGG1"/>
    <property type="match status" value="1"/>
</dbReference>
<keyword evidence="7 14" id="KW-0456">Lyase</keyword>
<keyword evidence="8" id="KW-0539">Nucleus</keyword>
<proteinExistence type="inferred from homology"/>
<dbReference type="Pfam" id="PF00730">
    <property type="entry name" value="HhH-GPD"/>
    <property type="match status" value="1"/>
</dbReference>
<evidence type="ECO:0000256" key="1">
    <source>
        <dbReference type="ARBA" id="ARBA00004123"/>
    </source>
</evidence>
<dbReference type="OrthoDB" id="238681at2759"/>
<evidence type="ECO:0000256" key="3">
    <source>
        <dbReference type="ARBA" id="ARBA00012720"/>
    </source>
</evidence>
<dbReference type="Gene3D" id="1.10.340.30">
    <property type="entry name" value="Hypothetical protein, domain 2"/>
    <property type="match status" value="1"/>
</dbReference>
<evidence type="ECO:0000313" key="15">
    <source>
        <dbReference type="Proteomes" id="UP000694846"/>
    </source>
</evidence>
<gene>
    <name evidence="14" type="primary">Ogg1_0</name>
    <name evidence="16" type="synonym">LOC112693890</name>
    <name evidence="14" type="ORF">g.165276</name>
</gene>
<dbReference type="Gene3D" id="1.10.1670.10">
    <property type="entry name" value="Helix-hairpin-Helix base-excision DNA repair enzymes (C-terminal)"/>
    <property type="match status" value="1"/>
</dbReference>
<dbReference type="InterPro" id="IPR052054">
    <property type="entry name" value="Oxidative_DNA_repair_enzyme"/>
</dbReference>
<evidence type="ECO:0000313" key="16">
    <source>
        <dbReference type="RefSeq" id="XP_025424933.1"/>
    </source>
</evidence>
<evidence type="ECO:0000256" key="6">
    <source>
        <dbReference type="ARBA" id="ARBA00023204"/>
    </source>
</evidence>
<dbReference type="GO" id="GO:0006285">
    <property type="term" value="P:base-excision repair, AP site formation"/>
    <property type="evidence" value="ECO:0007669"/>
    <property type="project" value="TreeGrafter"/>
</dbReference>
<dbReference type="EMBL" id="GGMS01017179">
    <property type="protein sequence ID" value="MBY86382.1"/>
    <property type="molecule type" value="Transcribed_RNA"/>
</dbReference>
<keyword evidence="15" id="KW-1185">Reference proteome</keyword>
<evidence type="ECO:0000256" key="9">
    <source>
        <dbReference type="ARBA" id="ARBA00023268"/>
    </source>
</evidence>
<protein>
    <recommendedName>
        <fullName evidence="12">N-glycosylase/DNA lyase</fullName>
        <ecNumber evidence="3">4.2.99.18</ecNumber>
    </recommendedName>
</protein>
<dbReference type="GO" id="GO:0006289">
    <property type="term" value="P:nucleotide-excision repair"/>
    <property type="evidence" value="ECO:0007669"/>
    <property type="project" value="InterPro"/>
</dbReference>
<comment type="catalytic activity">
    <reaction evidence="11">
        <text>2'-deoxyribonucleotide-(2'-deoxyribose 5'-phosphate)-2'-deoxyribonucleotide-DNA = a 3'-end 2'-deoxyribonucleotide-(2,3-dehydro-2,3-deoxyribose 5'-phosphate)-DNA + a 5'-end 5'-phospho-2'-deoxyribonucleoside-DNA + H(+)</text>
        <dbReference type="Rhea" id="RHEA:66592"/>
        <dbReference type="Rhea" id="RHEA-COMP:13180"/>
        <dbReference type="Rhea" id="RHEA-COMP:16897"/>
        <dbReference type="Rhea" id="RHEA-COMP:17067"/>
        <dbReference type="ChEBI" id="CHEBI:15378"/>
        <dbReference type="ChEBI" id="CHEBI:136412"/>
        <dbReference type="ChEBI" id="CHEBI:157695"/>
        <dbReference type="ChEBI" id="CHEBI:167181"/>
        <dbReference type="EC" id="4.2.99.18"/>
    </reaction>
</comment>
<dbReference type="PANTHER" id="PTHR10242:SF2">
    <property type="entry name" value="N-GLYCOSYLASE_DNA LYASE"/>
    <property type="match status" value="1"/>
</dbReference>
<feature type="domain" description="HhH-GPD" evidence="13">
    <location>
        <begin position="119"/>
        <end position="289"/>
    </location>
</feature>
<comment type="similarity">
    <text evidence="2">Belongs to the type-1 OGG1 family.</text>
</comment>
<keyword evidence="6" id="KW-0234">DNA repair</keyword>
<keyword evidence="4" id="KW-0227">DNA damage</keyword>